<dbReference type="PANTHER" id="PTHR43364:SF7">
    <property type="entry name" value="NADP-DEPENDENT OXIDOREDUCTASE DOMAIN-CONTAINING PROTEIN-RELATED"/>
    <property type="match status" value="1"/>
</dbReference>
<evidence type="ECO:0000313" key="4">
    <source>
        <dbReference type="EMBL" id="KAJ4490021.1"/>
    </source>
</evidence>
<keyword evidence="1" id="KW-0521">NADP</keyword>
<dbReference type="Proteomes" id="UP001150266">
    <property type="component" value="Unassembled WGS sequence"/>
</dbReference>
<dbReference type="Pfam" id="PF00248">
    <property type="entry name" value="Aldo_ket_red"/>
    <property type="match status" value="1"/>
</dbReference>
<reference evidence="4" key="1">
    <citation type="submission" date="2022-08" db="EMBL/GenBank/DDBJ databases">
        <title>A Global Phylogenomic Analysis of the Shiitake Genus Lentinula.</title>
        <authorList>
            <consortium name="DOE Joint Genome Institute"/>
            <person name="Sierra-Patev S."/>
            <person name="Min B."/>
            <person name="Naranjo-Ortiz M."/>
            <person name="Looney B."/>
            <person name="Konkel Z."/>
            <person name="Slot J.C."/>
            <person name="Sakamoto Y."/>
            <person name="Steenwyk J.L."/>
            <person name="Rokas A."/>
            <person name="Carro J."/>
            <person name="Camarero S."/>
            <person name="Ferreira P."/>
            <person name="Molpeceres G."/>
            <person name="Ruiz-Duenas F.J."/>
            <person name="Serrano A."/>
            <person name="Henrissat B."/>
            <person name="Drula E."/>
            <person name="Hughes K.W."/>
            <person name="Mata J.L."/>
            <person name="Ishikawa N.K."/>
            <person name="Vargas-Isla R."/>
            <person name="Ushijima S."/>
            <person name="Smith C.A."/>
            <person name="Ahrendt S."/>
            <person name="Andreopoulos W."/>
            <person name="He G."/>
            <person name="Labutti K."/>
            <person name="Lipzen A."/>
            <person name="Ng V."/>
            <person name="Riley R."/>
            <person name="Sandor L."/>
            <person name="Barry K."/>
            <person name="Martinez A.T."/>
            <person name="Xiao Y."/>
            <person name="Gibbons J.G."/>
            <person name="Terashima K."/>
            <person name="Grigoriev I.V."/>
            <person name="Hibbett D.S."/>
        </authorList>
    </citation>
    <scope>NUCLEOTIDE SEQUENCE</scope>
    <source>
        <strain evidence="4">JLM2183</strain>
    </source>
</reference>
<comment type="similarity">
    <text evidence="2">Belongs to the aldo/keto reductase family. Aldo/keto reductase 2 subfamily.</text>
</comment>
<evidence type="ECO:0000256" key="2">
    <source>
        <dbReference type="ARBA" id="ARBA00038157"/>
    </source>
</evidence>
<gene>
    <name evidence="4" type="ORF">J3R30DRAFT_3747007</name>
</gene>
<feature type="domain" description="NADP-dependent oxidoreductase" evidence="3">
    <location>
        <begin position="33"/>
        <end position="347"/>
    </location>
</feature>
<dbReference type="EMBL" id="JAOTPV010000001">
    <property type="protein sequence ID" value="KAJ4490021.1"/>
    <property type="molecule type" value="Genomic_DNA"/>
</dbReference>
<dbReference type="InterPro" id="IPR050523">
    <property type="entry name" value="AKR_Detox_Biosynth"/>
</dbReference>
<dbReference type="Gene3D" id="3.20.20.100">
    <property type="entry name" value="NADP-dependent oxidoreductase domain"/>
    <property type="match status" value="1"/>
</dbReference>
<evidence type="ECO:0000256" key="1">
    <source>
        <dbReference type="ARBA" id="ARBA00022857"/>
    </source>
</evidence>
<sequence length="393" mass="43907">MDAIFKPEPSPGPHQKLARYRQLSPRSSVHVSPLCLGGMSIGDQWSAGFGSMDKQSSFKLLDTYYDAGGNWIDTANNYQEGSSEEFIGEWMEQRDIRSQMIIATKVRAQYTHTTTDFSWDTTKQKVNFVGNNLKSMRVSLEISLKRLRTDYIDIFYVHAWDMHTSVEEIMDGLHNLVAAGKVLYLGISNAPAWLVVKANDYARSTGKTPFVVYQAPYSILKRDIEREILPMCQHEGIALNLYFVLAAGHIRTTAEEEKRRASGEQGRQGFFFGSWERTSSEAAICDGLEKLATEIGVKSISALAIAYVLHKAPYMFPIIGGRKVEHLQSNLEALEISLSKAQKEFLDGLQPFDKGYPLNVLGDPSGYPRPVKSIATIDTIPVATVITPARDQL</sequence>
<dbReference type="OrthoDB" id="48988at2759"/>
<dbReference type="InterPro" id="IPR036812">
    <property type="entry name" value="NAD(P)_OxRdtase_dom_sf"/>
</dbReference>
<evidence type="ECO:0000313" key="5">
    <source>
        <dbReference type="Proteomes" id="UP001150266"/>
    </source>
</evidence>
<proteinExistence type="inferred from homology"/>
<dbReference type="InterPro" id="IPR023210">
    <property type="entry name" value="NADP_OxRdtase_dom"/>
</dbReference>
<dbReference type="PANTHER" id="PTHR43364">
    <property type="entry name" value="NADH-SPECIFIC METHYLGLYOXAL REDUCTASE-RELATED"/>
    <property type="match status" value="1"/>
</dbReference>
<keyword evidence="5" id="KW-1185">Reference proteome</keyword>
<accession>A0A9W9AVG5</accession>
<organism evidence="4 5">
    <name type="scientific">Lentinula aciculospora</name>
    <dbReference type="NCBI Taxonomy" id="153920"/>
    <lineage>
        <taxon>Eukaryota</taxon>
        <taxon>Fungi</taxon>
        <taxon>Dikarya</taxon>
        <taxon>Basidiomycota</taxon>
        <taxon>Agaricomycotina</taxon>
        <taxon>Agaricomycetes</taxon>
        <taxon>Agaricomycetidae</taxon>
        <taxon>Agaricales</taxon>
        <taxon>Marasmiineae</taxon>
        <taxon>Omphalotaceae</taxon>
        <taxon>Lentinula</taxon>
    </lineage>
</organism>
<protein>
    <submittedName>
        <fullName evidence="4">Aryl-alcohol dehydrogenase</fullName>
    </submittedName>
</protein>
<evidence type="ECO:0000259" key="3">
    <source>
        <dbReference type="Pfam" id="PF00248"/>
    </source>
</evidence>
<comment type="caution">
    <text evidence="4">The sequence shown here is derived from an EMBL/GenBank/DDBJ whole genome shotgun (WGS) entry which is preliminary data.</text>
</comment>
<dbReference type="SUPFAM" id="SSF51430">
    <property type="entry name" value="NAD(P)-linked oxidoreductase"/>
    <property type="match status" value="1"/>
</dbReference>
<dbReference type="AlphaFoldDB" id="A0A9W9AVG5"/>
<name>A0A9W9AVG5_9AGAR</name>